<dbReference type="AlphaFoldDB" id="A0A9P6LQF9"/>
<keyword evidence="2" id="KW-0732">Signal</keyword>
<reference evidence="3" key="1">
    <citation type="submission" date="2020-03" db="EMBL/GenBank/DDBJ databases">
        <authorList>
            <person name="He L."/>
        </authorList>
    </citation>
    <scope>NUCLEOTIDE SEQUENCE</scope>
    <source>
        <strain evidence="3">CkLH20</strain>
    </source>
</reference>
<keyword evidence="4" id="KW-1185">Reference proteome</keyword>
<dbReference type="Proteomes" id="UP000781932">
    <property type="component" value="Unassembled WGS sequence"/>
</dbReference>
<dbReference type="PROSITE" id="PS51257">
    <property type="entry name" value="PROKAR_LIPOPROTEIN"/>
    <property type="match status" value="1"/>
</dbReference>
<feature type="chain" id="PRO_5040343456" evidence="2">
    <location>
        <begin position="20"/>
        <end position="180"/>
    </location>
</feature>
<evidence type="ECO:0000256" key="2">
    <source>
        <dbReference type="SAM" id="SignalP"/>
    </source>
</evidence>
<reference evidence="3" key="2">
    <citation type="submission" date="2020-11" db="EMBL/GenBank/DDBJ databases">
        <title>Whole genome sequencing of Colletotrichum sp.</title>
        <authorList>
            <person name="Li H."/>
        </authorList>
    </citation>
    <scope>NUCLEOTIDE SEQUENCE</scope>
    <source>
        <strain evidence="3">CkLH20</strain>
    </source>
</reference>
<feature type="compositionally biased region" description="Basic residues" evidence="1">
    <location>
        <begin position="143"/>
        <end position="152"/>
    </location>
</feature>
<dbReference type="RefSeq" id="XP_038751759.1">
    <property type="nucleotide sequence ID" value="XM_038883054.1"/>
</dbReference>
<feature type="region of interest" description="Disordered" evidence="1">
    <location>
        <begin position="126"/>
        <end position="159"/>
    </location>
</feature>
<dbReference type="EMBL" id="JAATWM020000001">
    <property type="protein sequence ID" value="KAF9882298.1"/>
    <property type="molecule type" value="Genomic_DNA"/>
</dbReference>
<dbReference type="GeneID" id="62156128"/>
<feature type="signal peptide" evidence="2">
    <location>
        <begin position="1"/>
        <end position="19"/>
    </location>
</feature>
<gene>
    <name evidence="3" type="ORF">CkaCkLH20_00334</name>
</gene>
<proteinExistence type="predicted"/>
<name>A0A9P6LQF9_9PEZI</name>
<evidence type="ECO:0000313" key="4">
    <source>
        <dbReference type="Proteomes" id="UP000781932"/>
    </source>
</evidence>
<protein>
    <submittedName>
        <fullName evidence="3">Uncharacterized protein</fullName>
    </submittedName>
</protein>
<evidence type="ECO:0000313" key="3">
    <source>
        <dbReference type="EMBL" id="KAF9882298.1"/>
    </source>
</evidence>
<accession>A0A9P6LQF9</accession>
<comment type="caution">
    <text evidence="3">The sequence shown here is derived from an EMBL/GenBank/DDBJ whole genome shotgun (WGS) entry which is preliminary data.</text>
</comment>
<organism evidence="3 4">
    <name type="scientific">Colletotrichum karsti</name>
    <dbReference type="NCBI Taxonomy" id="1095194"/>
    <lineage>
        <taxon>Eukaryota</taxon>
        <taxon>Fungi</taxon>
        <taxon>Dikarya</taxon>
        <taxon>Ascomycota</taxon>
        <taxon>Pezizomycotina</taxon>
        <taxon>Sordariomycetes</taxon>
        <taxon>Hypocreomycetidae</taxon>
        <taxon>Glomerellales</taxon>
        <taxon>Glomerellaceae</taxon>
        <taxon>Colletotrichum</taxon>
        <taxon>Colletotrichum boninense species complex</taxon>
    </lineage>
</organism>
<evidence type="ECO:0000256" key="1">
    <source>
        <dbReference type="SAM" id="MobiDB-lite"/>
    </source>
</evidence>
<sequence length="180" mass="19505">MRKSLILTTSILLASVACAAPVNTESDGVDSSIPSGEDVDIVNTDLLGAVLDAYYLKASTVNIRGTMKDVDLMLANTNIDSDETSGDIPETDPAVDTLEMDTAEAPELSELVQLLELEDVDTSSFDTSVLEDTADGVVPSKRQMSRRPRRNKATPEKQAKFHKELAMMERDGVVKMELQG</sequence>